<sequence>MTDDEIQTLGPIDYVIIEFPPGEQNFSGEVIDEIRALVDAGTIRVVDAIVIAKDENGDIDAVELSELDSDDDTLGSLVEDVADFLAEADIAALAEAMEPGSVAGALVYENVWAAPFAVAARKAGGRLVADGRIHSQDIAAALEADAEADGEAESEKQEVSE</sequence>
<organism evidence="1 2">
    <name type="scientific">Leifsonia virtsii</name>
    <dbReference type="NCBI Taxonomy" id="3035915"/>
    <lineage>
        <taxon>Bacteria</taxon>
        <taxon>Bacillati</taxon>
        <taxon>Actinomycetota</taxon>
        <taxon>Actinomycetes</taxon>
        <taxon>Micrococcales</taxon>
        <taxon>Microbacteriaceae</taxon>
        <taxon>Leifsonia</taxon>
    </lineage>
</organism>
<gene>
    <name evidence="1" type="ORF">P5G59_10225</name>
</gene>
<name>A0ABT8IXR3_9MICO</name>
<dbReference type="Proteomes" id="UP001174210">
    <property type="component" value="Unassembled WGS sequence"/>
</dbReference>
<evidence type="ECO:0000313" key="1">
    <source>
        <dbReference type="EMBL" id="MDN4597517.1"/>
    </source>
</evidence>
<protein>
    <submittedName>
        <fullName evidence="1">DUF6325 family protein</fullName>
    </submittedName>
</protein>
<reference evidence="1" key="1">
    <citation type="submission" date="2023-03" db="EMBL/GenBank/DDBJ databases">
        <title>MT1 and MT2 Draft Genomes of Novel Species.</title>
        <authorList>
            <person name="Venkateswaran K."/>
        </authorList>
    </citation>
    <scope>NUCLEOTIDE SEQUENCE</scope>
    <source>
        <strain evidence="1">F6_8S_P_1A</strain>
    </source>
</reference>
<dbReference type="RefSeq" id="WP_301218567.1">
    <property type="nucleotide sequence ID" value="NZ_JAROCB010000002.1"/>
</dbReference>
<comment type="caution">
    <text evidence="1">The sequence shown here is derived from an EMBL/GenBank/DDBJ whole genome shotgun (WGS) entry which is preliminary data.</text>
</comment>
<proteinExistence type="predicted"/>
<keyword evidence="2" id="KW-1185">Reference proteome</keyword>
<dbReference type="EMBL" id="JAROCB010000002">
    <property type="protein sequence ID" value="MDN4597517.1"/>
    <property type="molecule type" value="Genomic_DNA"/>
</dbReference>
<accession>A0ABT8IXR3</accession>
<evidence type="ECO:0000313" key="2">
    <source>
        <dbReference type="Proteomes" id="UP001174210"/>
    </source>
</evidence>